<dbReference type="Proteomes" id="UP000198749">
    <property type="component" value="Unassembled WGS sequence"/>
</dbReference>
<accession>A0A1H9LTK4</accession>
<feature type="chain" id="PRO_5011726640" evidence="1">
    <location>
        <begin position="24"/>
        <end position="399"/>
    </location>
</feature>
<evidence type="ECO:0000256" key="1">
    <source>
        <dbReference type="SAM" id="SignalP"/>
    </source>
</evidence>
<proteinExistence type="predicted"/>
<dbReference type="InterPro" id="IPR018759">
    <property type="entry name" value="BBP2_2"/>
</dbReference>
<feature type="signal peptide" evidence="1">
    <location>
        <begin position="1"/>
        <end position="23"/>
    </location>
</feature>
<gene>
    <name evidence="2" type="ORF">SAMN03080615_04082</name>
</gene>
<dbReference type="OrthoDB" id="9153755at2"/>
<dbReference type="EMBL" id="FOGB01000019">
    <property type="protein sequence ID" value="SER14599.1"/>
    <property type="molecule type" value="Genomic_DNA"/>
</dbReference>
<dbReference type="STRING" id="355243.SAMN03080615_04082"/>
<name>A0A1H9LTK4_9GAMM</name>
<organism evidence="2 3">
    <name type="scientific">Amphritea atlantica</name>
    <dbReference type="NCBI Taxonomy" id="355243"/>
    <lineage>
        <taxon>Bacteria</taxon>
        <taxon>Pseudomonadati</taxon>
        <taxon>Pseudomonadota</taxon>
        <taxon>Gammaproteobacteria</taxon>
        <taxon>Oceanospirillales</taxon>
        <taxon>Oceanospirillaceae</taxon>
        <taxon>Amphritea</taxon>
    </lineage>
</organism>
<protein>
    <submittedName>
        <fullName evidence="2">Uncharacterized protein, PEP-CTERM system associated</fullName>
    </submittedName>
</protein>
<keyword evidence="1" id="KW-0732">Signal</keyword>
<reference evidence="3" key="1">
    <citation type="submission" date="2016-10" db="EMBL/GenBank/DDBJ databases">
        <authorList>
            <person name="Varghese N."/>
            <person name="Submissions S."/>
        </authorList>
    </citation>
    <scope>NUCLEOTIDE SEQUENCE [LARGE SCALE GENOMIC DNA]</scope>
    <source>
        <strain evidence="3">DSM 18887</strain>
    </source>
</reference>
<evidence type="ECO:0000313" key="3">
    <source>
        <dbReference type="Proteomes" id="UP000198749"/>
    </source>
</evidence>
<dbReference type="RefSeq" id="WP_091361884.1">
    <property type="nucleotide sequence ID" value="NZ_AP025284.1"/>
</dbReference>
<evidence type="ECO:0000313" key="2">
    <source>
        <dbReference type="EMBL" id="SER14599.1"/>
    </source>
</evidence>
<sequence>MKNRILASIIPPSALILSTPAFAAIEPAGIDAGAVSIVPMVTVQTGYDDNFFSTSANEQDETITVLSPSVQLIAEDGLNAYRLAYQINHGIHQNSSADNYTDHALSADAHLEFSQRSILDLKAAYNKGHEARGTGLSATGGIATSIDAPLKYDTQILSFNYVYGAQDATGRLQFYGEHLDREYQNFRSITEGRDDTEVTLGAVFYYQVMPKTSLLFEARNKDIDYDVDPANSLDSSTWKYLVGATWEGTAKTTGTIKLGITEKDFDSASRKDFTGGSWEAAIRWAPRTYSVVDISTSRNAAEANGNGDFIDTKSYNINWNHAWTDIVSTDAGIGIINETYEGAADGREDDTTTLNLGLNYDMRRWLTFALNYQYSDTDSNLANTDYSKNIVMLTVNASL</sequence>
<keyword evidence="3" id="KW-1185">Reference proteome</keyword>
<dbReference type="AlphaFoldDB" id="A0A1H9LTK4"/>
<dbReference type="Pfam" id="PF10082">
    <property type="entry name" value="BBP2_2"/>
    <property type="match status" value="1"/>
</dbReference>